<name>C1DIM9_AZOVD</name>
<dbReference type="Proteomes" id="UP000002424">
    <property type="component" value="Chromosome"/>
</dbReference>
<dbReference type="STRING" id="322710.Avin_25260"/>
<organism evidence="1 2">
    <name type="scientific">Azotobacter vinelandii (strain DJ / ATCC BAA-1303)</name>
    <dbReference type="NCBI Taxonomy" id="322710"/>
    <lineage>
        <taxon>Bacteria</taxon>
        <taxon>Pseudomonadati</taxon>
        <taxon>Pseudomonadota</taxon>
        <taxon>Gammaproteobacteria</taxon>
        <taxon>Pseudomonadales</taxon>
        <taxon>Pseudomonadaceae</taxon>
        <taxon>Azotobacter</taxon>
    </lineage>
</organism>
<sequence>MFLSFRLIVLIAYLPSRSGRAGTSFADLYSNLDLICKYY</sequence>
<dbReference type="AlphaFoldDB" id="C1DIM9"/>
<evidence type="ECO:0000313" key="1">
    <source>
        <dbReference type="EMBL" id="ACO78710.1"/>
    </source>
</evidence>
<gene>
    <name evidence="1" type="ordered locus">Avin_25260</name>
</gene>
<dbReference type="KEGG" id="avn:Avin_25260"/>
<protein>
    <submittedName>
        <fullName evidence="1">Uncharacterized protein</fullName>
    </submittedName>
</protein>
<reference evidence="1 2" key="1">
    <citation type="journal article" date="2009" name="J. Bacteriol.">
        <title>Genome sequence of Azotobacter vinelandii, an obligate aerobe specialized to support diverse anaerobic metabolic processes.</title>
        <authorList>
            <person name="Setubal J.C."/>
            <person name="dos Santos P."/>
            <person name="Goldman B.S."/>
            <person name="Ertesvag H."/>
            <person name="Espin G."/>
            <person name="Rubio L.M."/>
            <person name="Valla S."/>
            <person name="Almeida N.F."/>
            <person name="Balasubramanian D."/>
            <person name="Cromes L."/>
            <person name="Curatti L."/>
            <person name="Du Z."/>
            <person name="Godsy E."/>
            <person name="Goodner B."/>
            <person name="Hellner-Burris K."/>
            <person name="Hernandez J.A."/>
            <person name="Houmiel K."/>
            <person name="Imperial J."/>
            <person name="Kennedy C."/>
            <person name="Larson T.J."/>
            <person name="Latreille P."/>
            <person name="Ligon L.S."/>
            <person name="Lu J."/>
            <person name="Maerk M."/>
            <person name="Miller N.M."/>
            <person name="Norton S."/>
            <person name="O'Carroll I.P."/>
            <person name="Paulsen I."/>
            <person name="Raulfs E.C."/>
            <person name="Roemer R."/>
            <person name="Rosser J."/>
            <person name="Segura D."/>
            <person name="Slater S."/>
            <person name="Stricklin S.L."/>
            <person name="Studholme D.J."/>
            <person name="Sun J."/>
            <person name="Viana C.J."/>
            <person name="Wallin E."/>
            <person name="Wang B."/>
            <person name="Wheeler C."/>
            <person name="Zhu H."/>
            <person name="Dean D.R."/>
            <person name="Dixon R."/>
            <person name="Wood D."/>
        </authorList>
    </citation>
    <scope>NUCLEOTIDE SEQUENCE [LARGE SCALE GENOMIC DNA]</scope>
    <source>
        <strain evidence="2">DJ / ATCC BAA-1303</strain>
    </source>
</reference>
<dbReference type="EMBL" id="CP001157">
    <property type="protein sequence ID" value="ACO78710.1"/>
    <property type="molecule type" value="Genomic_DNA"/>
</dbReference>
<keyword evidence="2" id="KW-1185">Reference proteome</keyword>
<evidence type="ECO:0000313" key="2">
    <source>
        <dbReference type="Proteomes" id="UP000002424"/>
    </source>
</evidence>
<proteinExistence type="predicted"/>
<accession>C1DIM9</accession>
<dbReference type="HOGENOM" id="CLU_3304051_0_0_6"/>
<dbReference type="EnsemblBacteria" id="ACO78710">
    <property type="protein sequence ID" value="ACO78710"/>
    <property type="gene ID" value="Avin_25260"/>
</dbReference>